<organism evidence="2 3">
    <name type="scientific">Protopolystoma xenopodis</name>
    <dbReference type="NCBI Taxonomy" id="117903"/>
    <lineage>
        <taxon>Eukaryota</taxon>
        <taxon>Metazoa</taxon>
        <taxon>Spiralia</taxon>
        <taxon>Lophotrochozoa</taxon>
        <taxon>Platyhelminthes</taxon>
        <taxon>Monogenea</taxon>
        <taxon>Polyopisthocotylea</taxon>
        <taxon>Polystomatidea</taxon>
        <taxon>Polystomatidae</taxon>
        <taxon>Protopolystoma</taxon>
    </lineage>
</organism>
<gene>
    <name evidence="2" type="ORF">PXEA_LOCUS873</name>
</gene>
<protein>
    <submittedName>
        <fullName evidence="2">Uncharacterized protein</fullName>
    </submittedName>
</protein>
<dbReference type="Proteomes" id="UP000784294">
    <property type="component" value="Unassembled WGS sequence"/>
</dbReference>
<name>A0A448WB52_9PLAT</name>
<feature type="region of interest" description="Disordered" evidence="1">
    <location>
        <begin position="1"/>
        <end position="22"/>
    </location>
</feature>
<keyword evidence="3" id="KW-1185">Reference proteome</keyword>
<feature type="compositionally biased region" description="Polar residues" evidence="1">
    <location>
        <begin position="134"/>
        <end position="146"/>
    </location>
</feature>
<evidence type="ECO:0000313" key="3">
    <source>
        <dbReference type="Proteomes" id="UP000784294"/>
    </source>
</evidence>
<reference evidence="2" key="1">
    <citation type="submission" date="2018-11" db="EMBL/GenBank/DDBJ databases">
        <authorList>
            <consortium name="Pathogen Informatics"/>
        </authorList>
    </citation>
    <scope>NUCLEOTIDE SEQUENCE</scope>
</reference>
<feature type="region of interest" description="Disordered" evidence="1">
    <location>
        <begin position="39"/>
        <end position="229"/>
    </location>
</feature>
<evidence type="ECO:0000313" key="2">
    <source>
        <dbReference type="EMBL" id="VEL07433.1"/>
    </source>
</evidence>
<evidence type="ECO:0000256" key="1">
    <source>
        <dbReference type="SAM" id="MobiDB-lite"/>
    </source>
</evidence>
<dbReference type="EMBL" id="CAAALY010001715">
    <property type="protein sequence ID" value="VEL07433.1"/>
    <property type="molecule type" value="Genomic_DNA"/>
</dbReference>
<sequence>MRKKEVVIEPATDQRSAAAANEKQNGIVSASLAAAVASATYPSGGQHRGQGNNHNHQLGGSGANTSNNCHPPGSGRPETTGQTRAGQTAQNTLSGNNNNSHHQQPPSHQSNHILSQSSPAGHHCLPLANPAQGAGSQRHQQSQQVAANAPRTPAQLSSLSQRQSAFASAQQHSTATGHQQHNHNQQHQQLNSPASGTGVLSPGNSTPTGSKRLPAGGHLGPAGIRVSAL</sequence>
<accession>A0A448WB52</accession>
<dbReference type="AlphaFoldDB" id="A0A448WB52"/>
<feature type="compositionally biased region" description="Low complexity" evidence="1">
    <location>
        <begin position="154"/>
        <end position="189"/>
    </location>
</feature>
<proteinExistence type="predicted"/>
<feature type="compositionally biased region" description="Low complexity" evidence="1">
    <location>
        <begin position="49"/>
        <end position="58"/>
    </location>
</feature>
<feature type="compositionally biased region" description="Low complexity" evidence="1">
    <location>
        <begin position="79"/>
        <end position="112"/>
    </location>
</feature>
<comment type="caution">
    <text evidence="2">The sequence shown here is derived from an EMBL/GenBank/DDBJ whole genome shotgun (WGS) entry which is preliminary data.</text>
</comment>